<dbReference type="AlphaFoldDB" id="A0A4R2ERP5"/>
<feature type="transmembrane region" description="Helical" evidence="1">
    <location>
        <begin position="179"/>
        <end position="198"/>
    </location>
</feature>
<gene>
    <name evidence="4" type="ORF">CLV25_10443</name>
</gene>
<dbReference type="Gene3D" id="3.10.310.50">
    <property type="match status" value="1"/>
</dbReference>
<dbReference type="Proteomes" id="UP000294830">
    <property type="component" value="Unassembled WGS sequence"/>
</dbReference>
<keyword evidence="2" id="KW-0732">Signal</keyword>
<organism evidence="4 5">
    <name type="scientific">Acetobacteroides hydrogenigenes</name>
    <dbReference type="NCBI Taxonomy" id="979970"/>
    <lineage>
        <taxon>Bacteria</taxon>
        <taxon>Pseudomonadati</taxon>
        <taxon>Bacteroidota</taxon>
        <taxon>Bacteroidia</taxon>
        <taxon>Bacteroidales</taxon>
        <taxon>Rikenellaceae</taxon>
        <taxon>Acetobacteroides</taxon>
    </lineage>
</organism>
<comment type="caution">
    <text evidence="4">The sequence shown here is derived from an EMBL/GenBank/DDBJ whole genome shotgun (WGS) entry which is preliminary data.</text>
</comment>
<sequence length="274" mass="29012">MKLLYTLLFVLASALASFGQNLPERPNPPQMVNDFANLLTPQEQQQLETKLRAYNDSTSTQIAIVTVPTLDGYDISEYAFALGRKWGIGQKGKNNGLLILIKPRVGSEKGKVFIATGYGMEGAIPDARSNRLTDEVLIPAFRRNQYYQGLDEATTAIIQMAKGEYKADRKGAGKEVSPLSSVLVFIIIAIVFGIVAAASRARRNASSVYTSAGHHTSSLPWWLLLMGMGSSFGGGHRSSGGWSDFSGGGGFGGGSDFGGFGGGDFGGGGAGGDW</sequence>
<dbReference type="InterPro" id="IPR007621">
    <property type="entry name" value="TPM_dom"/>
</dbReference>
<feature type="domain" description="TPM" evidence="3">
    <location>
        <begin position="32"/>
        <end position="159"/>
    </location>
</feature>
<dbReference type="PANTHER" id="PTHR30373">
    <property type="entry name" value="UPF0603 PROTEIN YGCG"/>
    <property type="match status" value="1"/>
</dbReference>
<feature type="chain" id="PRO_5020506814" description="TPM domain-containing protein" evidence="2">
    <location>
        <begin position="20"/>
        <end position="274"/>
    </location>
</feature>
<evidence type="ECO:0000256" key="2">
    <source>
        <dbReference type="SAM" id="SignalP"/>
    </source>
</evidence>
<keyword evidence="1" id="KW-0472">Membrane</keyword>
<accession>A0A4R2ERP5</accession>
<name>A0A4R2ERP5_9BACT</name>
<dbReference type="EMBL" id="SLWB01000004">
    <property type="protein sequence ID" value="TCN70092.1"/>
    <property type="molecule type" value="Genomic_DNA"/>
</dbReference>
<keyword evidence="5" id="KW-1185">Reference proteome</keyword>
<feature type="signal peptide" evidence="2">
    <location>
        <begin position="1"/>
        <end position="19"/>
    </location>
</feature>
<keyword evidence="1" id="KW-0812">Transmembrane</keyword>
<evidence type="ECO:0000313" key="4">
    <source>
        <dbReference type="EMBL" id="TCN70092.1"/>
    </source>
</evidence>
<evidence type="ECO:0000256" key="1">
    <source>
        <dbReference type="SAM" id="Phobius"/>
    </source>
</evidence>
<proteinExistence type="predicted"/>
<keyword evidence="1" id="KW-1133">Transmembrane helix</keyword>
<protein>
    <recommendedName>
        <fullName evidence="3">TPM domain-containing protein</fullName>
    </recommendedName>
</protein>
<evidence type="ECO:0000313" key="5">
    <source>
        <dbReference type="Proteomes" id="UP000294830"/>
    </source>
</evidence>
<evidence type="ECO:0000259" key="3">
    <source>
        <dbReference type="Pfam" id="PF04536"/>
    </source>
</evidence>
<dbReference type="RefSeq" id="WP_131838654.1">
    <property type="nucleotide sequence ID" value="NZ_SLWB01000004.1"/>
</dbReference>
<dbReference type="PANTHER" id="PTHR30373:SF2">
    <property type="entry name" value="UPF0603 PROTEIN YGCG"/>
    <property type="match status" value="1"/>
</dbReference>
<dbReference type="OrthoDB" id="9810918at2"/>
<reference evidence="4 5" key="1">
    <citation type="submission" date="2019-03" db="EMBL/GenBank/DDBJ databases">
        <title>Genomic Encyclopedia of Archaeal and Bacterial Type Strains, Phase II (KMG-II): from individual species to whole genera.</title>
        <authorList>
            <person name="Goeker M."/>
        </authorList>
    </citation>
    <scope>NUCLEOTIDE SEQUENCE [LARGE SCALE GENOMIC DNA]</scope>
    <source>
        <strain evidence="4 5">RL-C</strain>
    </source>
</reference>
<dbReference type="Pfam" id="PF04536">
    <property type="entry name" value="TPM_phosphatase"/>
    <property type="match status" value="1"/>
</dbReference>